<dbReference type="EMBL" id="FOBV01000011">
    <property type="protein sequence ID" value="SEN01846.1"/>
    <property type="molecule type" value="Genomic_DNA"/>
</dbReference>
<reference evidence="3" key="1">
    <citation type="submission" date="2016-10" db="EMBL/GenBank/DDBJ databases">
        <authorList>
            <person name="Varghese N."/>
            <person name="Submissions S."/>
        </authorList>
    </citation>
    <scope>NUCLEOTIDE SEQUENCE [LARGE SCALE GENOMIC DNA]</scope>
    <source>
        <strain evidence="3">DSM 17453</strain>
    </source>
</reference>
<proteinExistence type="predicted"/>
<evidence type="ECO:0000313" key="3">
    <source>
        <dbReference type="Proteomes" id="UP000199450"/>
    </source>
</evidence>
<feature type="region of interest" description="Disordered" evidence="1">
    <location>
        <begin position="22"/>
        <end position="44"/>
    </location>
</feature>
<name>A0A1H8D3S4_9FLAO</name>
<organism evidence="2 3">
    <name type="scientific">Chryseobacterium taichungense</name>
    <dbReference type="NCBI Taxonomy" id="295069"/>
    <lineage>
        <taxon>Bacteria</taxon>
        <taxon>Pseudomonadati</taxon>
        <taxon>Bacteroidota</taxon>
        <taxon>Flavobacteriia</taxon>
        <taxon>Flavobacteriales</taxon>
        <taxon>Weeksellaceae</taxon>
        <taxon>Chryseobacterium group</taxon>
        <taxon>Chryseobacterium</taxon>
    </lineage>
</organism>
<gene>
    <name evidence="2" type="ORF">SAMN05421856_111103</name>
</gene>
<feature type="compositionally biased region" description="Polar residues" evidence="1">
    <location>
        <begin position="25"/>
        <end position="44"/>
    </location>
</feature>
<sequence>MSAILHHIKAYLYDNVLIKDKPNDSRSAQPASEASMFNRSVRQR</sequence>
<keyword evidence="3" id="KW-1185">Reference proteome</keyword>
<evidence type="ECO:0000256" key="1">
    <source>
        <dbReference type="SAM" id="MobiDB-lite"/>
    </source>
</evidence>
<dbReference type="AlphaFoldDB" id="A0A1H8D3S4"/>
<accession>A0A1H8D3S4</accession>
<protein>
    <submittedName>
        <fullName evidence="2">Uncharacterized protein</fullName>
    </submittedName>
</protein>
<dbReference type="Proteomes" id="UP000199450">
    <property type="component" value="Unassembled WGS sequence"/>
</dbReference>
<evidence type="ECO:0000313" key="2">
    <source>
        <dbReference type="EMBL" id="SEN01846.1"/>
    </source>
</evidence>